<dbReference type="GO" id="GO:0003676">
    <property type="term" value="F:nucleic acid binding"/>
    <property type="evidence" value="ECO:0007669"/>
    <property type="project" value="InterPro"/>
</dbReference>
<comment type="caution">
    <text evidence="3">The sequence shown here is derived from an EMBL/GenBank/DDBJ whole genome shotgun (WGS) entry which is preliminary data.</text>
</comment>
<dbReference type="GO" id="GO:0010521">
    <property type="term" value="F:telomerase inhibitor activity"/>
    <property type="evidence" value="ECO:0007669"/>
    <property type="project" value="TreeGrafter"/>
</dbReference>
<feature type="compositionally biased region" description="Basic and acidic residues" evidence="1">
    <location>
        <begin position="246"/>
        <end position="274"/>
    </location>
</feature>
<proteinExistence type="predicted"/>
<dbReference type="Proteomes" id="UP000187455">
    <property type="component" value="Unassembled WGS sequence"/>
</dbReference>
<feature type="region of interest" description="Disordered" evidence="1">
    <location>
        <begin position="79"/>
        <end position="98"/>
    </location>
</feature>
<keyword evidence="4" id="KW-1185">Reference proteome</keyword>
<feature type="compositionally biased region" description="Basic residues" evidence="1">
    <location>
        <begin position="338"/>
        <end position="349"/>
    </location>
</feature>
<organism evidence="3 4">
    <name type="scientific">Smittium mucronatum</name>
    <dbReference type="NCBI Taxonomy" id="133383"/>
    <lineage>
        <taxon>Eukaryota</taxon>
        <taxon>Fungi</taxon>
        <taxon>Fungi incertae sedis</taxon>
        <taxon>Zoopagomycota</taxon>
        <taxon>Kickxellomycotina</taxon>
        <taxon>Harpellomycetes</taxon>
        <taxon>Harpellales</taxon>
        <taxon>Legeriomycetaceae</taxon>
        <taxon>Smittium</taxon>
    </lineage>
</organism>
<dbReference type="PANTHER" id="PTHR23149:SF27">
    <property type="entry name" value="PIN2_TERF1-INTERACTING TELOMERASE INHIBITOR 1"/>
    <property type="match status" value="1"/>
</dbReference>
<feature type="region of interest" description="Disordered" evidence="1">
    <location>
        <begin position="215"/>
        <end position="349"/>
    </location>
</feature>
<evidence type="ECO:0000256" key="1">
    <source>
        <dbReference type="SAM" id="MobiDB-lite"/>
    </source>
</evidence>
<feature type="compositionally biased region" description="Polar residues" evidence="1">
    <location>
        <begin position="79"/>
        <end position="91"/>
    </location>
</feature>
<accession>A0A1R0GSN5</accession>
<reference evidence="3 4" key="1">
    <citation type="journal article" date="2016" name="Mol. Biol. Evol.">
        <title>Genome-Wide Survey of Gut Fungi (Harpellales) Reveals the First Horizontally Transferred Ubiquitin Gene from a Mosquito Host.</title>
        <authorList>
            <person name="Wang Y."/>
            <person name="White M.M."/>
            <person name="Kvist S."/>
            <person name="Moncalvo J.M."/>
        </authorList>
    </citation>
    <scope>NUCLEOTIDE SEQUENCE [LARGE SCALE GENOMIC DNA]</scope>
    <source>
        <strain evidence="3 4">ALG-7-W6</strain>
    </source>
</reference>
<dbReference type="InterPro" id="IPR050656">
    <property type="entry name" value="PINX1"/>
</dbReference>
<dbReference type="OrthoDB" id="29523at2759"/>
<protein>
    <submittedName>
        <fullName evidence="3">PIN2/TERF1-interacting telomerase inhibitor 1</fullName>
    </submittedName>
</protein>
<evidence type="ECO:0000313" key="4">
    <source>
        <dbReference type="Proteomes" id="UP000187455"/>
    </source>
</evidence>
<dbReference type="STRING" id="133383.A0A1R0GSN5"/>
<evidence type="ECO:0000259" key="2">
    <source>
        <dbReference type="PROSITE" id="PS50174"/>
    </source>
</evidence>
<dbReference type="EMBL" id="LSSL01003999">
    <property type="protein sequence ID" value="OLY79900.1"/>
    <property type="molecule type" value="Genomic_DNA"/>
</dbReference>
<dbReference type="PANTHER" id="PTHR23149">
    <property type="entry name" value="G PATCH DOMAIN CONTAINING PROTEIN"/>
    <property type="match status" value="1"/>
</dbReference>
<gene>
    <name evidence="3" type="ORF">AYI68_g6020</name>
</gene>
<feature type="domain" description="G-patch" evidence="2">
    <location>
        <begin position="1"/>
        <end position="39"/>
    </location>
</feature>
<name>A0A1R0GSN5_9FUNG</name>
<dbReference type="SMART" id="SM00443">
    <property type="entry name" value="G_patch"/>
    <property type="match status" value="1"/>
</dbReference>
<feature type="compositionally biased region" description="Basic and acidic residues" evidence="1">
    <location>
        <begin position="294"/>
        <end position="306"/>
    </location>
</feature>
<dbReference type="InterPro" id="IPR000467">
    <property type="entry name" value="G_patch_dom"/>
</dbReference>
<dbReference type="Pfam" id="PF01585">
    <property type="entry name" value="G-patch"/>
    <property type="match status" value="1"/>
</dbReference>
<dbReference type="PROSITE" id="PS50174">
    <property type="entry name" value="G_PATCH"/>
    <property type="match status" value="1"/>
</dbReference>
<evidence type="ECO:0000313" key="3">
    <source>
        <dbReference type="EMBL" id="OLY79900.1"/>
    </source>
</evidence>
<feature type="compositionally biased region" description="Basic and acidic residues" evidence="1">
    <location>
        <begin position="316"/>
        <end position="337"/>
    </location>
</feature>
<sequence>MMKMGWNEGKGLGANEDGIVNNLKVNLKTNNFGIGANIKTSENWLSNSNDFEKLLEKLNASNSPPETDSLKKVVEVESASTASQIEKNTPKNPRFSHRSKFRRMKKMASSESHSLNEILGVRSSKNELPDVNTLETPEYKPITDQDGFVQTKTSSIDIREYFSQKNQDQNYINDVDFEKTQEDYSDHNFHGFKTYKIENDLDGCTNLSKTQEVVHENTSTEAPIKRPNQDTAFDNEDVKKSKKIKLVKENKKTEKIKSVKEKKSSKKEKSEKVKKISKKNRSKSEETVPNINQSEKEETDSNKDSKASISNVIEPKTPKTKDSEKPKTGSSKSDKDKSKKKKTGQLKSK</sequence>
<dbReference type="AlphaFoldDB" id="A0A1R0GSN5"/>
<dbReference type="GO" id="GO:0005730">
    <property type="term" value="C:nucleolus"/>
    <property type="evidence" value="ECO:0007669"/>
    <property type="project" value="TreeGrafter"/>
</dbReference>